<feature type="compositionally biased region" description="Polar residues" evidence="1">
    <location>
        <begin position="265"/>
        <end position="291"/>
    </location>
</feature>
<sequence>MCCFTRIQLWLALLVLVIAFHNGSIANGWHSASPGSTKGGSGTYDQYFASSGVDEPYEAGTAQVRPSHSGTSYSSAALGSSQATHAGSFQMSGGRSELFSPSRPAQTASSPVQSRYRPSQVGPSRRTGYQSYQQTSGSPQTTYHPVQSNYPSSMGNWKPQAVSRPVGSTQEQASPAKPAQRSSNPGSQNWQSPSVSSGHQYAEPEQNGQTSRPAQGNYQHSQTRFTQSSAAQHTDGTRKPAAAANPVQSWHSPSVCPYAKRDQNKQTSRPAQGNYQPSQTRFTQSSAAQHTDGTRKPAAAANPVQSWHSPSVCPYAKRDQNKQTSRPAQGNYQHSQTRFTQSSEAQHTDGTRKPAAAANPVQSWHSPSVCPYAKRDQNKQTSRPAQGNYQPSQTRFTQSSEAQHTDGTRKPAAAANPVQSWHSPSVCPYAKRDQNKQTSRPAQGNYQHSQTRFTQSSEAQHTDGTRKPAAAANPVQSWHSPSVCPYAKRDQNKQTSRPAQGNYQHSQTRFTQSSEAQHTDGTRKPAAAANPVQSWHSPSVCPYAKRDQNKQTSRPAQGNYQPSQTRFTQSSEAQHTDGTRKPAAAANPVQSWHSPSLCPYAKRDQNKQTSRPAQGNYQPSQTRFTQSSAAQHTDGTRKPAAAPNPVQSWHSFSVSIC</sequence>
<feature type="chain" id="PRO_5027962479" evidence="2">
    <location>
        <begin position="20"/>
        <end position="657"/>
    </location>
</feature>
<protein>
    <submittedName>
        <fullName evidence="4">Paternally-expressed gene 3 protein-like</fullName>
    </submittedName>
</protein>
<feature type="compositionally biased region" description="Polar residues" evidence="1">
    <location>
        <begin position="607"/>
        <end position="633"/>
    </location>
</feature>
<evidence type="ECO:0000256" key="2">
    <source>
        <dbReference type="SAM" id="SignalP"/>
    </source>
</evidence>
<evidence type="ECO:0000313" key="3">
    <source>
        <dbReference type="Proteomes" id="UP000515152"/>
    </source>
</evidence>
<dbReference type="Proteomes" id="UP000515152">
    <property type="component" value="Chromosome 7"/>
</dbReference>
<feature type="compositionally biased region" description="Polar residues" evidence="1">
    <location>
        <begin position="493"/>
        <end position="516"/>
    </location>
</feature>
<feature type="region of interest" description="Disordered" evidence="1">
    <location>
        <begin position="59"/>
        <end position="657"/>
    </location>
</feature>
<keyword evidence="3" id="KW-1185">Reference proteome</keyword>
<name>A0A6P8FDY3_CLUHA</name>
<feature type="compositionally biased region" description="Polar residues" evidence="1">
    <location>
        <begin position="127"/>
        <end position="155"/>
    </location>
</feature>
<keyword evidence="2" id="KW-0732">Signal</keyword>
<feature type="compositionally biased region" description="Polar residues" evidence="1">
    <location>
        <begin position="645"/>
        <end position="657"/>
    </location>
</feature>
<gene>
    <name evidence="4" type="primary">LOC105904892</name>
</gene>
<feature type="compositionally biased region" description="Polar residues" evidence="1">
    <location>
        <begin position="103"/>
        <end position="117"/>
    </location>
</feature>
<dbReference type="GeneID" id="105904892"/>
<feature type="signal peptide" evidence="2">
    <location>
        <begin position="1"/>
        <end position="19"/>
    </location>
</feature>
<dbReference type="AlphaFoldDB" id="A0A6P8FDY3"/>
<accession>A0A6P8FDY3</accession>
<evidence type="ECO:0000256" key="1">
    <source>
        <dbReference type="SAM" id="MobiDB-lite"/>
    </source>
</evidence>
<feature type="compositionally biased region" description="Polar residues" evidence="1">
    <location>
        <begin position="436"/>
        <end position="459"/>
    </location>
</feature>
<dbReference type="KEGG" id="char:105904892"/>
<dbReference type="RefSeq" id="XP_031426683.1">
    <property type="nucleotide sequence ID" value="XM_031570823.2"/>
</dbReference>
<feature type="compositionally biased region" description="Polar residues" evidence="1">
    <location>
        <begin position="550"/>
        <end position="573"/>
    </location>
</feature>
<feature type="compositionally biased region" description="Polar residues" evidence="1">
    <location>
        <begin position="180"/>
        <end position="199"/>
    </location>
</feature>
<proteinExistence type="predicted"/>
<feature type="compositionally biased region" description="Polar residues" evidence="1">
    <location>
        <begin position="322"/>
        <end position="345"/>
    </location>
</feature>
<feature type="compositionally biased region" description="Polar residues" evidence="1">
    <location>
        <begin position="64"/>
        <end position="93"/>
    </location>
</feature>
<evidence type="ECO:0000313" key="4">
    <source>
        <dbReference type="RefSeq" id="XP_031426683.1"/>
    </source>
</evidence>
<feature type="compositionally biased region" description="Polar residues" evidence="1">
    <location>
        <begin position="206"/>
        <end position="234"/>
    </location>
</feature>
<organism evidence="3 4">
    <name type="scientific">Clupea harengus</name>
    <name type="common">Atlantic herring</name>
    <dbReference type="NCBI Taxonomy" id="7950"/>
    <lineage>
        <taxon>Eukaryota</taxon>
        <taxon>Metazoa</taxon>
        <taxon>Chordata</taxon>
        <taxon>Craniata</taxon>
        <taxon>Vertebrata</taxon>
        <taxon>Euteleostomi</taxon>
        <taxon>Actinopterygii</taxon>
        <taxon>Neopterygii</taxon>
        <taxon>Teleostei</taxon>
        <taxon>Clupei</taxon>
        <taxon>Clupeiformes</taxon>
        <taxon>Clupeoidei</taxon>
        <taxon>Clupeidae</taxon>
        <taxon>Clupea</taxon>
    </lineage>
</organism>
<feature type="compositionally biased region" description="Polar residues" evidence="1">
    <location>
        <begin position="379"/>
        <end position="402"/>
    </location>
</feature>
<reference evidence="4" key="1">
    <citation type="submission" date="2025-08" db="UniProtKB">
        <authorList>
            <consortium name="RefSeq"/>
        </authorList>
    </citation>
    <scope>IDENTIFICATION</scope>
</reference>